<dbReference type="NCBIfam" id="TIGR01509">
    <property type="entry name" value="HAD-SF-IA-v3"/>
    <property type="match status" value="1"/>
</dbReference>
<dbReference type="SFLD" id="SFLDS00003">
    <property type="entry name" value="Haloacid_Dehalogenase"/>
    <property type="match status" value="1"/>
</dbReference>
<name>A0A0A2MKX2_9FLAO</name>
<dbReference type="Gene3D" id="3.40.50.1000">
    <property type="entry name" value="HAD superfamily/HAD-like"/>
    <property type="match status" value="1"/>
</dbReference>
<dbReference type="OrthoDB" id="9797743at2"/>
<keyword evidence="7" id="KW-1185">Reference proteome</keyword>
<dbReference type="SFLD" id="SFLDG01129">
    <property type="entry name" value="C1.5:_HAD__Beta-PGM__Phosphata"/>
    <property type="match status" value="1"/>
</dbReference>
<dbReference type="GO" id="GO:0003824">
    <property type="term" value="F:catalytic activity"/>
    <property type="evidence" value="ECO:0007669"/>
    <property type="project" value="UniProtKB-ARBA"/>
</dbReference>
<dbReference type="GO" id="GO:0046872">
    <property type="term" value="F:metal ion binding"/>
    <property type="evidence" value="ECO:0007669"/>
    <property type="project" value="UniProtKB-KW"/>
</dbReference>
<dbReference type="InterPro" id="IPR041492">
    <property type="entry name" value="HAD_2"/>
</dbReference>
<dbReference type="Gene3D" id="1.10.150.240">
    <property type="entry name" value="Putative phosphatase, domain 2"/>
    <property type="match status" value="1"/>
</dbReference>
<evidence type="ECO:0000256" key="4">
    <source>
        <dbReference type="ARBA" id="ARBA00022842"/>
    </source>
</evidence>
<dbReference type="InterPro" id="IPR006439">
    <property type="entry name" value="HAD-SF_hydro_IA"/>
</dbReference>
<dbReference type="Pfam" id="PF13419">
    <property type="entry name" value="HAD_2"/>
    <property type="match status" value="1"/>
</dbReference>
<evidence type="ECO:0000256" key="5">
    <source>
        <dbReference type="ARBA" id="ARBA00023277"/>
    </source>
</evidence>
<dbReference type="AlphaFoldDB" id="A0A0A2MKX2"/>
<comment type="similarity">
    <text evidence="2">Belongs to the HAD-like hydrolase superfamily. CbbY/CbbZ/Gph/YieH family.</text>
</comment>
<evidence type="ECO:0000256" key="3">
    <source>
        <dbReference type="ARBA" id="ARBA00022723"/>
    </source>
</evidence>
<sequence length="219" mass="24366">MPQYTAFIFDMNGTMINDMHYHEMAWFNILVKELNAGLTQAEIKLNMYGKNEELFERVFGPGKYTKEEIAAFTHRKEGRYREDFLPDLKLIDGLDTLLAKAKAQSIKLAIGTAAITANVDFVLDNLNIREYFPVVVGPEDVVTSKPDPEVFLKAAQLLGVDPASCIVFEDSPKGIEAARRAGMKAVGIASYHTPEELANDNVLCVVDDYNDAVLNGLIF</sequence>
<dbReference type="SFLD" id="SFLDG01135">
    <property type="entry name" value="C1.5.6:_HAD__Beta-PGM__Phospha"/>
    <property type="match status" value="1"/>
</dbReference>
<keyword evidence="5" id="KW-0119">Carbohydrate metabolism</keyword>
<gene>
    <name evidence="6" type="ORF">Q766_13620</name>
</gene>
<keyword evidence="3" id="KW-0479">Metal-binding</keyword>
<dbReference type="InterPro" id="IPR023198">
    <property type="entry name" value="PGP-like_dom2"/>
</dbReference>
<accession>A0A0A2MKX2</accession>
<dbReference type="STRING" id="1121898.GCA_000422725_02924"/>
<dbReference type="PANTHER" id="PTHR46193">
    <property type="entry name" value="6-PHOSPHOGLUCONATE PHOSPHATASE"/>
    <property type="match status" value="1"/>
</dbReference>
<dbReference type="Proteomes" id="UP000030111">
    <property type="component" value="Unassembled WGS sequence"/>
</dbReference>
<comment type="cofactor">
    <cofactor evidence="1">
        <name>Mg(2+)</name>
        <dbReference type="ChEBI" id="CHEBI:18420"/>
    </cofactor>
</comment>
<dbReference type="PANTHER" id="PTHR46193:SF18">
    <property type="entry name" value="HEXITOL PHOSPHATASE B"/>
    <property type="match status" value="1"/>
</dbReference>
<comment type="caution">
    <text evidence="6">The sequence shown here is derived from an EMBL/GenBank/DDBJ whole genome shotgun (WGS) entry which is preliminary data.</text>
</comment>
<dbReference type="SUPFAM" id="SSF56784">
    <property type="entry name" value="HAD-like"/>
    <property type="match status" value="1"/>
</dbReference>
<protein>
    <submittedName>
        <fullName evidence="6">Haloacid dehalogenase</fullName>
    </submittedName>
</protein>
<evidence type="ECO:0000256" key="2">
    <source>
        <dbReference type="ARBA" id="ARBA00006171"/>
    </source>
</evidence>
<dbReference type="InterPro" id="IPR036412">
    <property type="entry name" value="HAD-like_sf"/>
</dbReference>
<dbReference type="EMBL" id="JRLY01000011">
    <property type="protein sequence ID" value="KGO92196.1"/>
    <property type="molecule type" value="Genomic_DNA"/>
</dbReference>
<evidence type="ECO:0000313" key="6">
    <source>
        <dbReference type="EMBL" id="KGO92196.1"/>
    </source>
</evidence>
<organism evidence="6 7">
    <name type="scientific">Flavobacterium subsaxonicum WB 4.1-42 = DSM 21790</name>
    <dbReference type="NCBI Taxonomy" id="1121898"/>
    <lineage>
        <taxon>Bacteria</taxon>
        <taxon>Pseudomonadati</taxon>
        <taxon>Bacteroidota</taxon>
        <taxon>Flavobacteriia</taxon>
        <taxon>Flavobacteriales</taxon>
        <taxon>Flavobacteriaceae</taxon>
        <taxon>Flavobacterium</taxon>
    </lineage>
</organism>
<evidence type="ECO:0000256" key="1">
    <source>
        <dbReference type="ARBA" id="ARBA00001946"/>
    </source>
</evidence>
<evidence type="ECO:0000313" key="7">
    <source>
        <dbReference type="Proteomes" id="UP000030111"/>
    </source>
</evidence>
<dbReference type="InterPro" id="IPR023214">
    <property type="entry name" value="HAD_sf"/>
</dbReference>
<reference evidence="6 7" key="1">
    <citation type="submission" date="2013-09" db="EMBL/GenBank/DDBJ databases">
        <authorList>
            <person name="Zeng Z."/>
            <person name="Chen C."/>
        </authorList>
    </citation>
    <scope>NUCLEOTIDE SEQUENCE [LARGE SCALE GENOMIC DNA]</scope>
    <source>
        <strain evidence="6 7">WB 4.1-42</strain>
    </source>
</reference>
<dbReference type="CDD" id="cd07505">
    <property type="entry name" value="HAD_BPGM-like"/>
    <property type="match status" value="1"/>
</dbReference>
<dbReference type="eggNOG" id="COG0637">
    <property type="taxonomic scope" value="Bacteria"/>
</dbReference>
<proteinExistence type="inferred from homology"/>
<keyword evidence="4" id="KW-0460">Magnesium</keyword>
<dbReference type="InterPro" id="IPR051600">
    <property type="entry name" value="Beta-PGM-like"/>
</dbReference>
<dbReference type="RefSeq" id="WP_026991102.1">
    <property type="nucleotide sequence ID" value="NZ_AUGP01000025.1"/>
</dbReference>